<name>A0A813U089_ADIRI</name>
<evidence type="ECO:0000313" key="2">
    <source>
        <dbReference type="EMBL" id="CAF0996880.1"/>
    </source>
</evidence>
<gene>
    <name evidence="1" type="ORF">EDS130_LOCUS5866</name>
    <name evidence="2" type="ORF">XAT740_LOCUS12993</name>
</gene>
<dbReference type="EMBL" id="CAJNOJ010000016">
    <property type="protein sequence ID" value="CAF0821233.1"/>
    <property type="molecule type" value="Genomic_DNA"/>
</dbReference>
<sequence>METCLCEEVPKCTNFQSAICLHCNRRLCLLHITEHNQFVFSQYQQLTNEIEKMSQYINNEYEKTRDVYQTILTDVNNWRARQLEKIGEIYESHLQYVESRQETLSNTHQQLSELLDREARQPLKVTTDQNMITSRLWNHVQEIIKRVQHDSAQLKWNSLMSMALNRECLSINSSPKQVSSSSDIKVRRQKTSSYTLASLRQVNLRKFRPFKRLVSMFGNVKNVEHSKSEIVSYIGRQNPEMPIPNIISSFLAAWNRTTDVNEKNVILKEYTSLIRNYISFSPNDFSVLVGIHAFFFNKRIEECKRELMTTILHFFVDNNCLNVNQVIYWFKNKDENVYKGFDGAKQMTAPFIKSLWMNRIDNNQQAAVMQTDVEEREKKPFESL</sequence>
<protein>
    <submittedName>
        <fullName evidence="1">Uncharacterized protein</fullName>
    </submittedName>
</protein>
<keyword evidence="3" id="KW-1185">Reference proteome</keyword>
<organism evidence="1 4">
    <name type="scientific">Adineta ricciae</name>
    <name type="common">Rotifer</name>
    <dbReference type="NCBI Taxonomy" id="249248"/>
    <lineage>
        <taxon>Eukaryota</taxon>
        <taxon>Metazoa</taxon>
        <taxon>Spiralia</taxon>
        <taxon>Gnathifera</taxon>
        <taxon>Rotifera</taxon>
        <taxon>Eurotatoria</taxon>
        <taxon>Bdelloidea</taxon>
        <taxon>Adinetida</taxon>
        <taxon>Adinetidae</taxon>
        <taxon>Adineta</taxon>
    </lineage>
</organism>
<dbReference type="OrthoDB" id="10057571at2759"/>
<evidence type="ECO:0000313" key="4">
    <source>
        <dbReference type="Proteomes" id="UP000663852"/>
    </source>
</evidence>
<comment type="caution">
    <text evidence="1">The sequence shown here is derived from an EMBL/GenBank/DDBJ whole genome shotgun (WGS) entry which is preliminary data.</text>
</comment>
<proteinExistence type="predicted"/>
<dbReference type="EMBL" id="CAJNOR010000745">
    <property type="protein sequence ID" value="CAF0996880.1"/>
    <property type="molecule type" value="Genomic_DNA"/>
</dbReference>
<dbReference type="Proteomes" id="UP000663828">
    <property type="component" value="Unassembled WGS sequence"/>
</dbReference>
<evidence type="ECO:0000313" key="1">
    <source>
        <dbReference type="EMBL" id="CAF0821233.1"/>
    </source>
</evidence>
<evidence type="ECO:0000313" key="3">
    <source>
        <dbReference type="Proteomes" id="UP000663828"/>
    </source>
</evidence>
<dbReference type="AlphaFoldDB" id="A0A813U089"/>
<dbReference type="Gene3D" id="1.25.40.180">
    <property type="match status" value="1"/>
</dbReference>
<dbReference type="Proteomes" id="UP000663852">
    <property type="component" value="Unassembled WGS sequence"/>
</dbReference>
<reference evidence="1" key="1">
    <citation type="submission" date="2021-02" db="EMBL/GenBank/DDBJ databases">
        <authorList>
            <person name="Nowell W R."/>
        </authorList>
    </citation>
    <scope>NUCLEOTIDE SEQUENCE</scope>
</reference>
<accession>A0A813U089</accession>